<dbReference type="GO" id="GO:0006508">
    <property type="term" value="P:proteolysis"/>
    <property type="evidence" value="ECO:0007669"/>
    <property type="project" value="UniProtKB-KW"/>
</dbReference>
<keyword evidence="8" id="KW-1185">Reference proteome</keyword>
<name>A0A917HCL9_9BACL</name>
<accession>A0A917HCL9</accession>
<comment type="caution">
    <text evidence="7">The sequence shown here is derived from an EMBL/GenBank/DDBJ whole genome shotgun (WGS) entry which is preliminary data.</text>
</comment>
<dbReference type="SUPFAM" id="SSF118010">
    <property type="entry name" value="TM1457-like"/>
    <property type="match status" value="1"/>
</dbReference>
<proteinExistence type="inferred from homology"/>
<dbReference type="EMBL" id="BMHY01000006">
    <property type="protein sequence ID" value="GGG74221.1"/>
    <property type="molecule type" value="Genomic_DNA"/>
</dbReference>
<evidence type="ECO:0000256" key="2">
    <source>
        <dbReference type="ARBA" id="ARBA00022670"/>
    </source>
</evidence>
<dbReference type="Proteomes" id="UP000600247">
    <property type="component" value="Unassembled WGS sequence"/>
</dbReference>
<evidence type="ECO:0000313" key="8">
    <source>
        <dbReference type="Proteomes" id="UP000600247"/>
    </source>
</evidence>
<dbReference type="CDD" id="cd16332">
    <property type="entry name" value="Prp-like"/>
    <property type="match status" value="1"/>
</dbReference>
<dbReference type="InterPro" id="IPR007422">
    <property type="entry name" value="Peptidase_Prp"/>
</dbReference>
<keyword evidence="1" id="KW-0690">Ribosome biogenesis</keyword>
<dbReference type="GO" id="GO:0042254">
    <property type="term" value="P:ribosome biogenesis"/>
    <property type="evidence" value="ECO:0007669"/>
    <property type="project" value="UniProtKB-KW"/>
</dbReference>
<dbReference type="PANTHER" id="PTHR39178">
    <property type="entry name" value="HYPOTHETICAL RIBOSOME-ASSOCIATED PROTEIN"/>
    <property type="match status" value="1"/>
</dbReference>
<evidence type="ECO:0000256" key="5">
    <source>
        <dbReference type="ARBA" id="ARBA00044503"/>
    </source>
</evidence>
<protein>
    <recommendedName>
        <fullName evidence="6">Ribosomal processing cysteine protease Prp</fullName>
    </recommendedName>
</protein>
<keyword evidence="4" id="KW-0788">Thiol protease</keyword>
<keyword evidence="3" id="KW-0378">Hydrolase</keyword>
<dbReference type="AlphaFoldDB" id="A0A917HCL9"/>
<comment type="similarity">
    <text evidence="5">Belongs to the Prp family.</text>
</comment>
<evidence type="ECO:0000256" key="1">
    <source>
        <dbReference type="ARBA" id="ARBA00022517"/>
    </source>
</evidence>
<evidence type="ECO:0000256" key="3">
    <source>
        <dbReference type="ARBA" id="ARBA00022801"/>
    </source>
</evidence>
<reference evidence="7 8" key="1">
    <citation type="journal article" date="2014" name="Int. J. Syst. Evol. Microbiol.">
        <title>Complete genome sequence of Corynebacterium casei LMG S-19264T (=DSM 44701T), isolated from a smear-ripened cheese.</title>
        <authorList>
            <consortium name="US DOE Joint Genome Institute (JGI-PGF)"/>
            <person name="Walter F."/>
            <person name="Albersmeier A."/>
            <person name="Kalinowski J."/>
            <person name="Ruckert C."/>
        </authorList>
    </citation>
    <scope>NUCLEOTIDE SEQUENCE [LARGE SCALE GENOMIC DNA]</scope>
    <source>
        <strain evidence="7 8">CGMCC 1.15286</strain>
    </source>
</reference>
<gene>
    <name evidence="7" type="primary">ysxB</name>
    <name evidence="7" type="ORF">GCM10010918_32940</name>
</gene>
<organism evidence="7 8">
    <name type="scientific">Paenibacillus radicis</name>
    <name type="common">ex Gao et al. 2016</name>
    <dbReference type="NCBI Taxonomy" id="1737354"/>
    <lineage>
        <taxon>Bacteria</taxon>
        <taxon>Bacillati</taxon>
        <taxon>Bacillota</taxon>
        <taxon>Bacilli</taxon>
        <taxon>Bacillales</taxon>
        <taxon>Paenibacillaceae</taxon>
        <taxon>Paenibacillus</taxon>
    </lineage>
</organism>
<dbReference type="Pfam" id="PF04327">
    <property type="entry name" value="Peptidase_Prp"/>
    <property type="match status" value="1"/>
</dbReference>
<keyword evidence="2" id="KW-0645">Protease</keyword>
<evidence type="ECO:0000256" key="6">
    <source>
        <dbReference type="ARBA" id="ARBA00044538"/>
    </source>
</evidence>
<dbReference type="Gene3D" id="3.30.70.1490">
    <property type="entry name" value="Cysteine protease Prp"/>
    <property type="match status" value="1"/>
</dbReference>
<evidence type="ECO:0000256" key="4">
    <source>
        <dbReference type="ARBA" id="ARBA00022807"/>
    </source>
</evidence>
<sequence length="111" mass="11941">MINVTFVRNAVDRRIISFAVEGHAKYAKPGKDIVCAGVSAVSVGTVNAIEALTQVELPCSMKNGWLSSDIPVHPDRETDDKIQLLLEAMAVMLATIAESYGRNVVIGELLS</sequence>
<evidence type="ECO:0000313" key="7">
    <source>
        <dbReference type="EMBL" id="GGG74221.1"/>
    </source>
</evidence>
<dbReference type="GO" id="GO:0008234">
    <property type="term" value="F:cysteine-type peptidase activity"/>
    <property type="evidence" value="ECO:0007669"/>
    <property type="project" value="UniProtKB-KW"/>
</dbReference>
<dbReference type="InterPro" id="IPR036764">
    <property type="entry name" value="Peptidase_Prp_sf"/>
</dbReference>
<dbReference type="PANTHER" id="PTHR39178:SF1">
    <property type="entry name" value="RIBOSOMAL-PROCESSING CYSTEINE PROTEASE PRP"/>
    <property type="match status" value="1"/>
</dbReference>
<dbReference type="RefSeq" id="WP_188890308.1">
    <property type="nucleotide sequence ID" value="NZ_BMHY01000006.1"/>
</dbReference>